<dbReference type="PANTHER" id="PTHR43798:SF31">
    <property type="entry name" value="AB HYDROLASE SUPERFAMILY PROTEIN YCLE"/>
    <property type="match status" value="1"/>
</dbReference>
<sequence>MPLLETAPGISVHYTVDDFTDSWLPVPTVLMLHGLAESGEAFRAFVPYLSRQARVVRMDLRGYGHSPALPADHPWRFENLVNDVAALIRHLGGARVHLAGGKIGGTIALATAARHPELVDRLAVLGGPASLTNMAARTPGWRAQIASEGVRAWVRGSNAGRMGTRMTPAQLQWWEDLMSRTAASTLEGFLQMVPTVDVTAEVGRIQAPTLVVTTTGSGLGSAEEVRAWQERIPDSRLVVLENDSYHVAASDPDETALLVRRFFLEA</sequence>
<dbReference type="InterPro" id="IPR029058">
    <property type="entry name" value="AB_hydrolase_fold"/>
</dbReference>
<gene>
    <name evidence="3" type="ORF">SAMN02745194_03975</name>
</gene>
<dbReference type="InterPro" id="IPR000073">
    <property type="entry name" value="AB_hydrolase_1"/>
</dbReference>
<organism evidence="3 4">
    <name type="scientific">Muricoccus roseus</name>
    <dbReference type="NCBI Taxonomy" id="198092"/>
    <lineage>
        <taxon>Bacteria</taxon>
        <taxon>Pseudomonadati</taxon>
        <taxon>Pseudomonadota</taxon>
        <taxon>Alphaproteobacteria</taxon>
        <taxon>Acetobacterales</taxon>
        <taxon>Roseomonadaceae</taxon>
        <taxon>Muricoccus</taxon>
    </lineage>
</organism>
<dbReference type="PRINTS" id="PR00111">
    <property type="entry name" value="ABHYDROLASE"/>
</dbReference>
<proteinExistence type="predicted"/>
<dbReference type="AlphaFoldDB" id="A0A1M6P107"/>
<dbReference type="OrthoDB" id="9804723at2"/>
<evidence type="ECO:0000259" key="2">
    <source>
        <dbReference type="Pfam" id="PF00561"/>
    </source>
</evidence>
<evidence type="ECO:0000256" key="1">
    <source>
        <dbReference type="ARBA" id="ARBA00022801"/>
    </source>
</evidence>
<evidence type="ECO:0000313" key="3">
    <source>
        <dbReference type="EMBL" id="SHK01621.1"/>
    </source>
</evidence>
<dbReference type="SUPFAM" id="SSF53474">
    <property type="entry name" value="alpha/beta-Hydrolases"/>
    <property type="match status" value="1"/>
</dbReference>
<dbReference type="Gene3D" id="3.40.50.1820">
    <property type="entry name" value="alpha/beta hydrolase"/>
    <property type="match status" value="1"/>
</dbReference>
<dbReference type="GO" id="GO:0016020">
    <property type="term" value="C:membrane"/>
    <property type="evidence" value="ECO:0007669"/>
    <property type="project" value="TreeGrafter"/>
</dbReference>
<evidence type="ECO:0000313" key="4">
    <source>
        <dbReference type="Proteomes" id="UP000184387"/>
    </source>
</evidence>
<accession>A0A1M6P107</accession>
<dbReference type="STRING" id="198092.SAMN02745194_03975"/>
<dbReference type="Pfam" id="PF00561">
    <property type="entry name" value="Abhydrolase_1"/>
    <property type="match status" value="1"/>
</dbReference>
<keyword evidence="4" id="KW-1185">Reference proteome</keyword>
<name>A0A1M6P107_9PROT</name>
<dbReference type="Proteomes" id="UP000184387">
    <property type="component" value="Unassembled WGS sequence"/>
</dbReference>
<dbReference type="InterPro" id="IPR050266">
    <property type="entry name" value="AB_hydrolase_sf"/>
</dbReference>
<dbReference type="PANTHER" id="PTHR43798">
    <property type="entry name" value="MONOACYLGLYCEROL LIPASE"/>
    <property type="match status" value="1"/>
</dbReference>
<keyword evidence="1" id="KW-0378">Hydrolase</keyword>
<reference evidence="3 4" key="1">
    <citation type="submission" date="2016-11" db="EMBL/GenBank/DDBJ databases">
        <authorList>
            <person name="Jaros S."/>
            <person name="Januszkiewicz K."/>
            <person name="Wedrychowicz H."/>
        </authorList>
    </citation>
    <scope>NUCLEOTIDE SEQUENCE [LARGE SCALE GENOMIC DNA]</scope>
    <source>
        <strain evidence="3 4">DSM 14916</strain>
    </source>
</reference>
<dbReference type="EMBL" id="FQZF01000028">
    <property type="protein sequence ID" value="SHK01621.1"/>
    <property type="molecule type" value="Genomic_DNA"/>
</dbReference>
<feature type="domain" description="AB hydrolase-1" evidence="2">
    <location>
        <begin position="27"/>
        <end position="248"/>
    </location>
</feature>
<protein>
    <submittedName>
        <fullName evidence="3">Pimeloyl-ACP methyl ester carboxylesterase</fullName>
    </submittedName>
</protein>
<dbReference type="RefSeq" id="WP_073137963.1">
    <property type="nucleotide sequence ID" value="NZ_FQZF01000028.1"/>
</dbReference>
<dbReference type="GO" id="GO:0016787">
    <property type="term" value="F:hydrolase activity"/>
    <property type="evidence" value="ECO:0007669"/>
    <property type="project" value="UniProtKB-KW"/>
</dbReference>